<gene>
    <name evidence="15" type="ORF">Q5H92_15595</name>
</gene>
<evidence type="ECO:0000256" key="6">
    <source>
        <dbReference type="ARBA" id="ARBA00023077"/>
    </source>
</evidence>
<keyword evidence="2 10" id="KW-0813">Transport</keyword>
<dbReference type="Gene3D" id="2.40.170.20">
    <property type="entry name" value="TonB-dependent receptor, beta-barrel domain"/>
    <property type="match status" value="1"/>
</dbReference>
<accession>A0ABT9AEI4</accession>
<keyword evidence="16" id="KW-1185">Reference proteome</keyword>
<organism evidence="15 16">
    <name type="scientific">Hymenobacter mellowenesis</name>
    <dbReference type="NCBI Taxonomy" id="3063995"/>
    <lineage>
        <taxon>Bacteria</taxon>
        <taxon>Pseudomonadati</taxon>
        <taxon>Bacteroidota</taxon>
        <taxon>Cytophagia</taxon>
        <taxon>Cytophagales</taxon>
        <taxon>Hymenobacteraceae</taxon>
        <taxon>Hymenobacter</taxon>
    </lineage>
</organism>
<evidence type="ECO:0000259" key="13">
    <source>
        <dbReference type="Pfam" id="PF00593"/>
    </source>
</evidence>
<dbReference type="Pfam" id="PF07715">
    <property type="entry name" value="Plug"/>
    <property type="match status" value="1"/>
</dbReference>
<name>A0ABT9AEI4_9BACT</name>
<evidence type="ECO:0000256" key="3">
    <source>
        <dbReference type="ARBA" id="ARBA00022452"/>
    </source>
</evidence>
<dbReference type="Gene3D" id="2.170.130.10">
    <property type="entry name" value="TonB-dependent receptor, plug domain"/>
    <property type="match status" value="1"/>
</dbReference>
<evidence type="ECO:0000256" key="8">
    <source>
        <dbReference type="ARBA" id="ARBA00023170"/>
    </source>
</evidence>
<evidence type="ECO:0000256" key="1">
    <source>
        <dbReference type="ARBA" id="ARBA00004571"/>
    </source>
</evidence>
<protein>
    <submittedName>
        <fullName evidence="15">TonB-dependent receptor</fullName>
    </submittedName>
</protein>
<sequence length="822" mass="88986">MKQLLLAMLLLLLLPGCLLAQTGTLAGTVRDEQLRPVPFASVALPAAGLGATADAEGAFTIANVPAGPVRVLASAVGYTAVNRNVNLAAGQTLPLTFTLAAAPAALADVVVTGVSRATEVRRSPVPIATLSRREISLNANTNVIDAAVRGIPGLSAVTTGPNVSKPFIRGLGYNRVLTLYNGLRQEGQQWGDEHGVEVDGYDIERVEVVKGPASLLYGSDAVAGVVNLLPALPSGPEGRLRGEALAEYQSNNGLVGNSLGLNYQKNGFQTSFRASHRLARDYRNSVDGLVYNTGFRELTLTGMAGVRKAWGSSHCYLTLYDNQQEIPDGSRDSLSRRFTRQMAESGLDDVKNRPLVTDNELRSYGIGPLHQRIRHYRVFTKTQVALGGGELHLLLGAQQNQREEFNHPTVPSQPGLALRLTTFTYDVRYHLPTWQGLEMSVGSNGMGQLNRHLNATDFPIPNYNLLDAGGFVLLKKPLGKLEISGGARYDTRLVSWQDFYVAPNPATGFDQAAGPAQAGAALQFPAFRRRYQGWSASLGASYVATERLTLRANLARGYRAPNIPEIGSNGLDPGAHIVYLGNRGFEPEFSWQQDVGVLWHQSEVDASVEVFHNYVQNFIYQARLQDAAGQPVVIVPGNVTYQFQQAAARLYGLEASLSWRPAALPWLAWSSSAAFVTGESAQTNLPAQQEEAARYLPLIPPLRGRTELRATAPVRAGRFTGTYARLTIDGSARQTRFYALDNTETATPGYALLGLGAGTTYTSRAGRTVAQLIVQVDNVFDTAYQAHLNRLKYFEYYASSPTGRTGIFNPGRNVGVKVLVPF</sequence>
<reference evidence="15" key="1">
    <citation type="submission" date="2023-07" db="EMBL/GenBank/DDBJ databases">
        <authorList>
            <person name="Kim M.K."/>
        </authorList>
    </citation>
    <scope>NUCLEOTIDE SEQUENCE</scope>
    <source>
        <strain evidence="15">M29</strain>
    </source>
</reference>
<feature type="signal peptide" evidence="12">
    <location>
        <begin position="1"/>
        <end position="20"/>
    </location>
</feature>
<dbReference type="PROSITE" id="PS52016">
    <property type="entry name" value="TONB_DEPENDENT_REC_3"/>
    <property type="match status" value="1"/>
</dbReference>
<dbReference type="Pfam" id="PF00593">
    <property type="entry name" value="TonB_dep_Rec_b-barrel"/>
    <property type="match status" value="1"/>
</dbReference>
<keyword evidence="5 12" id="KW-0732">Signal</keyword>
<feature type="chain" id="PRO_5047453494" evidence="12">
    <location>
        <begin position="21"/>
        <end position="822"/>
    </location>
</feature>
<dbReference type="PANTHER" id="PTHR30069">
    <property type="entry name" value="TONB-DEPENDENT OUTER MEMBRANE RECEPTOR"/>
    <property type="match status" value="1"/>
</dbReference>
<dbReference type="InterPro" id="IPR012910">
    <property type="entry name" value="Plug_dom"/>
</dbReference>
<evidence type="ECO:0000256" key="2">
    <source>
        <dbReference type="ARBA" id="ARBA00022448"/>
    </source>
</evidence>
<feature type="domain" description="TonB-dependent receptor-like beta-barrel" evidence="13">
    <location>
        <begin position="406"/>
        <end position="778"/>
    </location>
</feature>
<dbReference type="Pfam" id="PF13620">
    <property type="entry name" value="CarboxypepD_reg"/>
    <property type="match status" value="1"/>
</dbReference>
<evidence type="ECO:0000256" key="10">
    <source>
        <dbReference type="PROSITE-ProRule" id="PRU01360"/>
    </source>
</evidence>
<dbReference type="InterPro" id="IPR000531">
    <property type="entry name" value="Beta-barrel_TonB"/>
</dbReference>
<keyword evidence="7 10" id="KW-0472">Membrane</keyword>
<keyword evidence="8 15" id="KW-0675">Receptor</keyword>
<evidence type="ECO:0000256" key="7">
    <source>
        <dbReference type="ARBA" id="ARBA00023136"/>
    </source>
</evidence>
<dbReference type="InterPro" id="IPR013784">
    <property type="entry name" value="Carb-bd-like_fold"/>
</dbReference>
<evidence type="ECO:0000256" key="12">
    <source>
        <dbReference type="SAM" id="SignalP"/>
    </source>
</evidence>
<dbReference type="SUPFAM" id="SSF56935">
    <property type="entry name" value="Porins"/>
    <property type="match status" value="1"/>
</dbReference>
<keyword evidence="4 10" id="KW-0812">Transmembrane</keyword>
<keyword evidence="6 11" id="KW-0798">TonB box</keyword>
<dbReference type="InterPro" id="IPR039426">
    <property type="entry name" value="TonB-dep_rcpt-like"/>
</dbReference>
<comment type="subcellular location">
    <subcellularLocation>
        <location evidence="1 10">Cell outer membrane</location>
        <topology evidence="1 10">Multi-pass membrane protein</topology>
    </subcellularLocation>
</comment>
<evidence type="ECO:0000313" key="16">
    <source>
        <dbReference type="Proteomes" id="UP001167796"/>
    </source>
</evidence>
<evidence type="ECO:0000256" key="5">
    <source>
        <dbReference type="ARBA" id="ARBA00022729"/>
    </source>
</evidence>
<dbReference type="EMBL" id="JAUQSX010000008">
    <property type="protein sequence ID" value="MDO7847789.1"/>
    <property type="molecule type" value="Genomic_DNA"/>
</dbReference>
<dbReference type="Gene3D" id="2.60.40.1120">
    <property type="entry name" value="Carboxypeptidase-like, regulatory domain"/>
    <property type="match status" value="1"/>
</dbReference>
<comment type="similarity">
    <text evidence="10 11">Belongs to the TonB-dependent receptor family.</text>
</comment>
<keyword evidence="9 10" id="KW-0998">Cell outer membrane</keyword>
<evidence type="ECO:0000313" key="15">
    <source>
        <dbReference type="EMBL" id="MDO7847789.1"/>
    </source>
</evidence>
<dbReference type="RefSeq" id="WP_305012473.1">
    <property type="nucleotide sequence ID" value="NZ_JAUQSX010000008.1"/>
</dbReference>
<dbReference type="SUPFAM" id="SSF49452">
    <property type="entry name" value="Starch-binding domain-like"/>
    <property type="match status" value="1"/>
</dbReference>
<proteinExistence type="inferred from homology"/>
<keyword evidence="3 10" id="KW-1134">Transmembrane beta strand</keyword>
<dbReference type="PANTHER" id="PTHR30069:SF29">
    <property type="entry name" value="HEMOGLOBIN AND HEMOGLOBIN-HAPTOGLOBIN-BINDING PROTEIN 1-RELATED"/>
    <property type="match status" value="1"/>
</dbReference>
<evidence type="ECO:0000259" key="14">
    <source>
        <dbReference type="Pfam" id="PF07715"/>
    </source>
</evidence>
<dbReference type="InterPro" id="IPR036942">
    <property type="entry name" value="Beta-barrel_TonB_sf"/>
</dbReference>
<comment type="caution">
    <text evidence="15">The sequence shown here is derived from an EMBL/GenBank/DDBJ whole genome shotgun (WGS) entry which is preliminary data.</text>
</comment>
<dbReference type="Proteomes" id="UP001167796">
    <property type="component" value="Unassembled WGS sequence"/>
</dbReference>
<dbReference type="InterPro" id="IPR037066">
    <property type="entry name" value="Plug_dom_sf"/>
</dbReference>
<evidence type="ECO:0000256" key="11">
    <source>
        <dbReference type="RuleBase" id="RU003357"/>
    </source>
</evidence>
<feature type="domain" description="TonB-dependent receptor plug" evidence="14">
    <location>
        <begin position="120"/>
        <end position="225"/>
    </location>
</feature>
<evidence type="ECO:0000256" key="9">
    <source>
        <dbReference type="ARBA" id="ARBA00023237"/>
    </source>
</evidence>
<evidence type="ECO:0000256" key="4">
    <source>
        <dbReference type="ARBA" id="ARBA00022692"/>
    </source>
</evidence>